<feature type="compositionally biased region" description="Acidic residues" evidence="1">
    <location>
        <begin position="309"/>
        <end position="327"/>
    </location>
</feature>
<dbReference type="Proteomes" id="UP001215598">
    <property type="component" value="Unassembled WGS sequence"/>
</dbReference>
<feature type="compositionally biased region" description="Basic and acidic residues" evidence="1">
    <location>
        <begin position="424"/>
        <end position="436"/>
    </location>
</feature>
<evidence type="ECO:0000313" key="3">
    <source>
        <dbReference type="Proteomes" id="UP001215598"/>
    </source>
</evidence>
<feature type="region of interest" description="Disordered" evidence="1">
    <location>
        <begin position="402"/>
        <end position="443"/>
    </location>
</feature>
<dbReference type="EMBL" id="JARKIB010000038">
    <property type="protein sequence ID" value="KAJ7759920.1"/>
    <property type="molecule type" value="Genomic_DNA"/>
</dbReference>
<dbReference type="AlphaFoldDB" id="A0AAD7J986"/>
<accession>A0AAD7J986</accession>
<evidence type="ECO:0000313" key="2">
    <source>
        <dbReference type="EMBL" id="KAJ7759920.1"/>
    </source>
</evidence>
<name>A0AAD7J986_9AGAR</name>
<gene>
    <name evidence="2" type="ORF">B0H16DRAFT_1456634</name>
</gene>
<feature type="region of interest" description="Disordered" evidence="1">
    <location>
        <begin position="236"/>
        <end position="378"/>
    </location>
</feature>
<proteinExistence type="predicted"/>
<protein>
    <submittedName>
        <fullName evidence="2">Uncharacterized protein</fullName>
    </submittedName>
</protein>
<feature type="compositionally biased region" description="Acidic residues" evidence="1">
    <location>
        <begin position="414"/>
        <end position="423"/>
    </location>
</feature>
<keyword evidence="3" id="KW-1185">Reference proteome</keyword>
<feature type="compositionally biased region" description="Polar residues" evidence="1">
    <location>
        <begin position="280"/>
        <end position="289"/>
    </location>
</feature>
<feature type="region of interest" description="Disordered" evidence="1">
    <location>
        <begin position="1"/>
        <end position="86"/>
    </location>
</feature>
<evidence type="ECO:0000256" key="1">
    <source>
        <dbReference type="SAM" id="MobiDB-lite"/>
    </source>
</evidence>
<reference evidence="2" key="1">
    <citation type="submission" date="2023-03" db="EMBL/GenBank/DDBJ databases">
        <title>Massive genome expansion in bonnet fungi (Mycena s.s.) driven by repeated elements and novel gene families across ecological guilds.</title>
        <authorList>
            <consortium name="Lawrence Berkeley National Laboratory"/>
            <person name="Harder C.B."/>
            <person name="Miyauchi S."/>
            <person name="Viragh M."/>
            <person name="Kuo A."/>
            <person name="Thoen E."/>
            <person name="Andreopoulos B."/>
            <person name="Lu D."/>
            <person name="Skrede I."/>
            <person name="Drula E."/>
            <person name="Henrissat B."/>
            <person name="Morin E."/>
            <person name="Kohler A."/>
            <person name="Barry K."/>
            <person name="LaButti K."/>
            <person name="Morin E."/>
            <person name="Salamov A."/>
            <person name="Lipzen A."/>
            <person name="Mereny Z."/>
            <person name="Hegedus B."/>
            <person name="Baldrian P."/>
            <person name="Stursova M."/>
            <person name="Weitz H."/>
            <person name="Taylor A."/>
            <person name="Grigoriev I.V."/>
            <person name="Nagy L.G."/>
            <person name="Martin F."/>
            <person name="Kauserud H."/>
        </authorList>
    </citation>
    <scope>NUCLEOTIDE SEQUENCE</scope>
    <source>
        <strain evidence="2">CBHHK182m</strain>
    </source>
</reference>
<comment type="caution">
    <text evidence="2">The sequence shown here is derived from an EMBL/GenBank/DDBJ whole genome shotgun (WGS) entry which is preliminary data.</text>
</comment>
<feature type="compositionally biased region" description="Polar residues" evidence="1">
    <location>
        <begin position="248"/>
        <end position="261"/>
    </location>
</feature>
<feature type="compositionally biased region" description="Acidic residues" evidence="1">
    <location>
        <begin position="54"/>
        <end position="76"/>
    </location>
</feature>
<feature type="compositionally biased region" description="Low complexity" evidence="1">
    <location>
        <begin position="361"/>
        <end position="372"/>
    </location>
</feature>
<feature type="compositionally biased region" description="Basic and acidic residues" evidence="1">
    <location>
        <begin position="1"/>
        <end position="13"/>
    </location>
</feature>
<sequence length="467" mass="50272">MPRAVKATDEFKPPKPAKAAAPPPPKAKSMRAKKDTEKAKAAKKTPKKKAVSEEVSDDEADNAGDEGEGQEEGEGEGEGKEGRDGTVQWNNELSHQLISCIVGSAIIKRALFPPPGPNASTTKGGGKTKLYGDNPKYKDTIEEAKKVPKQQVAWAGKIKACIKAMSKMTRGYITDMGQTGAGIERAADIDMTKKNSFTTKWEEISASCPWFFDMRDLIAQRPNLVPVGLGHSATGFDQDVMQPAPRSNAATSEDPNITSDIDTNDRADENEQDEEHSIFQIRSSPSPSHLSIDGSDFGGEQLPASNVALEDDPMSDNVDELLTEEDEPAVKKKKPVAKKIDKGPKKSANPGASISRHAPVAASTLTSSSAQKSSKKSKLIEFADIARSEELTRHQEIELATIASGGEAGQACGEADEAPDEAEETRPDTRVTHGSDGDGPGGCVQQWLPHPRCQLFRRFHRLQLLAV</sequence>
<organism evidence="2 3">
    <name type="scientific">Mycena metata</name>
    <dbReference type="NCBI Taxonomy" id="1033252"/>
    <lineage>
        <taxon>Eukaryota</taxon>
        <taxon>Fungi</taxon>
        <taxon>Dikarya</taxon>
        <taxon>Basidiomycota</taxon>
        <taxon>Agaricomycotina</taxon>
        <taxon>Agaricomycetes</taxon>
        <taxon>Agaricomycetidae</taxon>
        <taxon>Agaricales</taxon>
        <taxon>Marasmiineae</taxon>
        <taxon>Mycenaceae</taxon>
        <taxon>Mycena</taxon>
    </lineage>
</organism>